<evidence type="ECO:0000256" key="2">
    <source>
        <dbReference type="ARBA" id="ARBA00009256"/>
    </source>
</evidence>
<dbReference type="Gene3D" id="3.40.50.620">
    <property type="entry name" value="HUPs"/>
    <property type="match status" value="1"/>
</dbReference>
<feature type="active site" description="Proton donor" evidence="8">
    <location>
        <position position="49"/>
    </location>
</feature>
<evidence type="ECO:0000313" key="9">
    <source>
        <dbReference type="EMBL" id="GAA4160858.1"/>
    </source>
</evidence>
<dbReference type="CDD" id="cd00560">
    <property type="entry name" value="PanC"/>
    <property type="match status" value="1"/>
</dbReference>
<dbReference type="Gene3D" id="3.30.1300.10">
    <property type="entry name" value="Pantoate-beta-alanine ligase, C-terminal domain"/>
    <property type="match status" value="1"/>
</dbReference>
<evidence type="ECO:0000313" key="10">
    <source>
        <dbReference type="Proteomes" id="UP001415169"/>
    </source>
</evidence>
<proteinExistence type="inferred from homology"/>
<keyword evidence="3 8" id="KW-0436">Ligase</keyword>
<comment type="catalytic activity">
    <reaction evidence="7 8">
        <text>(R)-pantoate + beta-alanine + ATP = (R)-pantothenate + AMP + diphosphate + H(+)</text>
        <dbReference type="Rhea" id="RHEA:10912"/>
        <dbReference type="ChEBI" id="CHEBI:15378"/>
        <dbReference type="ChEBI" id="CHEBI:15980"/>
        <dbReference type="ChEBI" id="CHEBI:29032"/>
        <dbReference type="ChEBI" id="CHEBI:30616"/>
        <dbReference type="ChEBI" id="CHEBI:33019"/>
        <dbReference type="ChEBI" id="CHEBI:57966"/>
        <dbReference type="ChEBI" id="CHEBI:456215"/>
        <dbReference type="EC" id="6.3.2.1"/>
    </reaction>
</comment>
<feature type="binding site" evidence="8">
    <location>
        <position position="188"/>
    </location>
    <ligand>
        <name>ATP</name>
        <dbReference type="ChEBI" id="CHEBI:30616"/>
    </ligand>
</feature>
<evidence type="ECO:0000256" key="5">
    <source>
        <dbReference type="ARBA" id="ARBA00022741"/>
    </source>
</evidence>
<dbReference type="NCBIfam" id="TIGR00125">
    <property type="entry name" value="cyt_tran_rel"/>
    <property type="match status" value="1"/>
</dbReference>
<dbReference type="InterPro" id="IPR004821">
    <property type="entry name" value="Cyt_trans-like"/>
</dbReference>
<comment type="subcellular location">
    <subcellularLocation>
        <location evidence="8">Cytoplasm</location>
    </subcellularLocation>
</comment>
<comment type="miscellaneous">
    <text evidence="8">The reaction proceeds by a bi uni uni bi ping pong mechanism.</text>
</comment>
<reference evidence="9" key="1">
    <citation type="journal article" date="2014" name="Int. J. Syst. Evol. Microbiol.">
        <title>Complete genome of a new Firmicutes species belonging to the dominant human colonic microbiota ('Ruminococcus bicirculans') reveals two chromosomes and a selective capacity to utilize plant glucans.</title>
        <authorList>
            <consortium name="NISC Comparative Sequencing Program"/>
            <person name="Wegmann U."/>
            <person name="Louis P."/>
            <person name="Goesmann A."/>
            <person name="Henrissat B."/>
            <person name="Duncan S.H."/>
            <person name="Flint H.J."/>
        </authorList>
    </citation>
    <scope>NUCLEOTIDE SEQUENCE</scope>
    <source>
        <strain evidence="9">JCM 17590</strain>
    </source>
</reference>
<dbReference type="EC" id="6.3.2.1" evidence="8"/>
<comment type="function">
    <text evidence="8">Catalyzes the condensation of pantoate with beta-alanine in an ATP-dependent reaction via a pantoyl-adenylate intermediate.</text>
</comment>
<comment type="pathway">
    <text evidence="1 8">Cofactor biosynthesis; (R)-pantothenate biosynthesis; (R)-pantothenate from (R)-pantoate and beta-alanine: step 1/1.</text>
</comment>
<keyword evidence="10" id="KW-1185">Reference proteome</keyword>
<dbReference type="InterPro" id="IPR003721">
    <property type="entry name" value="Pantoate_ligase"/>
</dbReference>
<keyword evidence="6 8" id="KW-0067">ATP-binding</keyword>
<dbReference type="InterPro" id="IPR042176">
    <property type="entry name" value="Pantoate_ligase_C"/>
</dbReference>
<dbReference type="RefSeq" id="WP_344791385.1">
    <property type="nucleotide sequence ID" value="NZ_BAABBV010000001.1"/>
</dbReference>
<dbReference type="PANTHER" id="PTHR21299:SF1">
    <property type="entry name" value="PANTOATE--BETA-ALANINE LIGASE"/>
    <property type="match status" value="1"/>
</dbReference>
<dbReference type="InterPro" id="IPR014729">
    <property type="entry name" value="Rossmann-like_a/b/a_fold"/>
</dbReference>
<evidence type="ECO:0000256" key="6">
    <source>
        <dbReference type="ARBA" id="ARBA00022840"/>
    </source>
</evidence>
<dbReference type="Proteomes" id="UP001415169">
    <property type="component" value="Unassembled WGS sequence"/>
</dbReference>
<feature type="binding site" evidence="8">
    <location>
        <begin position="42"/>
        <end position="49"/>
    </location>
    <ligand>
        <name>ATP</name>
        <dbReference type="ChEBI" id="CHEBI:30616"/>
    </ligand>
</feature>
<evidence type="ECO:0000256" key="4">
    <source>
        <dbReference type="ARBA" id="ARBA00022655"/>
    </source>
</evidence>
<gene>
    <name evidence="8 9" type="primary">panC</name>
    <name evidence="9" type="ORF">GCM10022286_17530</name>
</gene>
<comment type="similarity">
    <text evidence="2 8">Belongs to the pantothenate synthetase family.</text>
</comment>
<dbReference type="NCBIfam" id="TIGR00018">
    <property type="entry name" value="panC"/>
    <property type="match status" value="1"/>
</dbReference>
<evidence type="ECO:0000256" key="8">
    <source>
        <dbReference type="HAMAP-Rule" id="MF_00158"/>
    </source>
</evidence>
<dbReference type="GO" id="GO:0016874">
    <property type="term" value="F:ligase activity"/>
    <property type="evidence" value="ECO:0007669"/>
    <property type="project" value="UniProtKB-KW"/>
</dbReference>
<dbReference type="EMBL" id="BAABBV010000001">
    <property type="protein sequence ID" value="GAA4160858.1"/>
    <property type="molecule type" value="Genomic_DNA"/>
</dbReference>
<feature type="binding site" evidence="8">
    <location>
        <position position="73"/>
    </location>
    <ligand>
        <name>beta-alanine</name>
        <dbReference type="ChEBI" id="CHEBI:57966"/>
    </ligand>
</feature>
<comment type="subunit">
    <text evidence="8">Homodimer.</text>
</comment>
<dbReference type="HAMAP" id="MF_00158">
    <property type="entry name" value="PanC"/>
    <property type="match status" value="1"/>
</dbReference>
<protein>
    <recommendedName>
        <fullName evidence="8">Pantothenate synthetase</fullName>
        <shortName evidence="8">PS</shortName>
        <ecNumber evidence="8">6.3.2.1</ecNumber>
    </recommendedName>
    <alternativeName>
        <fullName evidence="8">Pantoate--beta-alanine ligase</fullName>
    </alternativeName>
    <alternativeName>
        <fullName evidence="8">Pantoate-activating enzyme</fullName>
    </alternativeName>
</protein>
<organism evidence="9 10">
    <name type="scientific">Gryllotalpicola daejeonensis</name>
    <dbReference type="NCBI Taxonomy" id="993087"/>
    <lineage>
        <taxon>Bacteria</taxon>
        <taxon>Bacillati</taxon>
        <taxon>Actinomycetota</taxon>
        <taxon>Actinomycetes</taxon>
        <taxon>Micrococcales</taxon>
        <taxon>Microbacteriaceae</taxon>
        <taxon>Gryllotalpicola</taxon>
    </lineage>
</organism>
<feature type="binding site" evidence="8">
    <location>
        <begin position="159"/>
        <end position="162"/>
    </location>
    <ligand>
        <name>ATP</name>
        <dbReference type="ChEBI" id="CHEBI:30616"/>
    </ligand>
</feature>
<comment type="caution">
    <text evidence="9">The sequence shown here is derived from an EMBL/GenBank/DDBJ whole genome shotgun (WGS) entry which is preliminary data.</text>
</comment>
<dbReference type="Pfam" id="PF02569">
    <property type="entry name" value="Pantoate_ligase"/>
    <property type="match status" value="1"/>
</dbReference>
<keyword evidence="5 8" id="KW-0547">Nucleotide-binding</keyword>
<feature type="binding site" evidence="8">
    <location>
        <begin position="196"/>
        <end position="199"/>
    </location>
    <ligand>
        <name>ATP</name>
        <dbReference type="ChEBI" id="CHEBI:30616"/>
    </ligand>
</feature>
<dbReference type="PANTHER" id="PTHR21299">
    <property type="entry name" value="CYTIDYLATE KINASE/PANTOATE-BETA-ALANINE LIGASE"/>
    <property type="match status" value="1"/>
</dbReference>
<name>A0ABP7ZJY8_9MICO</name>
<sequence>MTCTETQTTPAAPTVLGTIAATRELVRAARAAGRRIALVPTMGALHDGHLALVARARELADLVIVSIFVNPLQFGPNEDFARYPRTLDADLAALAGSADAVFAPAVDEMYPAGASQTTVHAGQVGELYEGASRPGHFDGMLTVVSKLFNIVQPDVALFGQKDAQQAFLVRQMVADLNLPIEIEAVRTVRELDGLALSSRNRYLSESERVLALTLSASLRAAVEASARHENVAAAREAALARFDQQPDVRLDYLVIVDPATLLPLEDDATGDGLILVAARVGATRLIDNAPLTFSTTPAG</sequence>
<evidence type="ECO:0000256" key="7">
    <source>
        <dbReference type="ARBA" id="ARBA00048258"/>
    </source>
</evidence>
<keyword evidence="4 8" id="KW-0566">Pantothenate biosynthesis</keyword>
<dbReference type="SUPFAM" id="SSF52374">
    <property type="entry name" value="Nucleotidylyl transferase"/>
    <property type="match status" value="1"/>
</dbReference>
<feature type="binding site" evidence="8">
    <location>
        <position position="73"/>
    </location>
    <ligand>
        <name>(R)-pantoate</name>
        <dbReference type="ChEBI" id="CHEBI:15980"/>
    </ligand>
</feature>
<accession>A0ABP7ZJY8</accession>
<evidence type="ECO:0000256" key="3">
    <source>
        <dbReference type="ARBA" id="ARBA00022598"/>
    </source>
</evidence>
<keyword evidence="8" id="KW-0963">Cytoplasm</keyword>
<reference evidence="9" key="2">
    <citation type="submission" date="2023-12" db="EMBL/GenBank/DDBJ databases">
        <authorList>
            <person name="Sun Q."/>
            <person name="Inoue M."/>
        </authorList>
    </citation>
    <scope>NUCLEOTIDE SEQUENCE</scope>
    <source>
        <strain evidence="9">JCM 17590</strain>
    </source>
</reference>
<feature type="binding site" evidence="8">
    <location>
        <position position="165"/>
    </location>
    <ligand>
        <name>(R)-pantoate</name>
        <dbReference type="ChEBI" id="CHEBI:15980"/>
    </ligand>
</feature>
<evidence type="ECO:0000256" key="1">
    <source>
        <dbReference type="ARBA" id="ARBA00004990"/>
    </source>
</evidence>